<dbReference type="Gene3D" id="3.30.460.10">
    <property type="entry name" value="Beta Polymerase, domain 2"/>
    <property type="match status" value="1"/>
</dbReference>
<comment type="subcellular location">
    <subcellularLocation>
        <location evidence="2">Cytoplasm</location>
    </subcellularLocation>
</comment>
<name>A0A9D1TPC9_9BACT</name>
<evidence type="ECO:0000313" key="4">
    <source>
        <dbReference type="Proteomes" id="UP000886752"/>
    </source>
</evidence>
<dbReference type="InterPro" id="IPR004394">
    <property type="entry name" value="Iojap/RsfS/C7orf30"/>
</dbReference>
<keyword evidence="2" id="KW-0678">Repressor</keyword>
<reference evidence="3" key="1">
    <citation type="journal article" date="2021" name="PeerJ">
        <title>Extensive microbial diversity within the chicken gut microbiome revealed by metagenomics and culture.</title>
        <authorList>
            <person name="Gilroy R."/>
            <person name="Ravi A."/>
            <person name="Getino M."/>
            <person name="Pursley I."/>
            <person name="Horton D.L."/>
            <person name="Alikhan N.F."/>
            <person name="Baker D."/>
            <person name="Gharbi K."/>
            <person name="Hall N."/>
            <person name="Watson M."/>
            <person name="Adriaenssens E.M."/>
            <person name="Foster-Nyarko E."/>
            <person name="Jarju S."/>
            <person name="Secka A."/>
            <person name="Antonio M."/>
            <person name="Oren A."/>
            <person name="Chaudhuri R.R."/>
            <person name="La Ragione R."/>
            <person name="Hildebrand F."/>
            <person name="Pallen M.J."/>
        </authorList>
    </citation>
    <scope>NUCLEOTIDE SEQUENCE</scope>
    <source>
        <strain evidence="3">ChiHecec2B26-446</strain>
    </source>
</reference>
<sequence>MPNTIQTPPKKYSELPVADKIADVEAWLKEHKAADVTVLDLAGRGAFTEAMIIASATSVRHAQSLADGVNRLCGEKNYEFLRMDGYTVGQWILVDCNDFVVNIFQADTRSLYKLEALWSVPASKEELQAMAHAAEQGA</sequence>
<organism evidence="3 4">
    <name type="scientific">Candidatus Desulfovibrio intestinipullorum</name>
    <dbReference type="NCBI Taxonomy" id="2838536"/>
    <lineage>
        <taxon>Bacteria</taxon>
        <taxon>Pseudomonadati</taxon>
        <taxon>Thermodesulfobacteriota</taxon>
        <taxon>Desulfovibrionia</taxon>
        <taxon>Desulfovibrionales</taxon>
        <taxon>Desulfovibrionaceae</taxon>
        <taxon>Desulfovibrio</taxon>
    </lineage>
</organism>
<dbReference type="GO" id="GO:0017148">
    <property type="term" value="P:negative regulation of translation"/>
    <property type="evidence" value="ECO:0007669"/>
    <property type="project" value="UniProtKB-UniRule"/>
</dbReference>
<dbReference type="GO" id="GO:0005737">
    <property type="term" value="C:cytoplasm"/>
    <property type="evidence" value="ECO:0007669"/>
    <property type="project" value="UniProtKB-SubCell"/>
</dbReference>
<dbReference type="Proteomes" id="UP000886752">
    <property type="component" value="Unassembled WGS sequence"/>
</dbReference>
<dbReference type="EMBL" id="DXHV01000040">
    <property type="protein sequence ID" value="HIW00244.1"/>
    <property type="molecule type" value="Genomic_DNA"/>
</dbReference>
<dbReference type="NCBIfam" id="TIGR00090">
    <property type="entry name" value="rsfS_iojap_ybeB"/>
    <property type="match status" value="1"/>
</dbReference>
<protein>
    <recommendedName>
        <fullName evidence="2">Ribosomal silencing factor RsfS</fullName>
    </recommendedName>
</protein>
<keyword evidence="2" id="KW-0963">Cytoplasm</keyword>
<dbReference type="GO" id="GO:0090071">
    <property type="term" value="P:negative regulation of ribosome biogenesis"/>
    <property type="evidence" value="ECO:0007669"/>
    <property type="project" value="UniProtKB-UniRule"/>
</dbReference>
<comment type="caution">
    <text evidence="3">The sequence shown here is derived from an EMBL/GenBank/DDBJ whole genome shotgun (WGS) entry which is preliminary data.</text>
</comment>
<dbReference type="Pfam" id="PF02410">
    <property type="entry name" value="RsfS"/>
    <property type="match status" value="1"/>
</dbReference>
<gene>
    <name evidence="2 3" type="primary">rsfS</name>
    <name evidence="3" type="ORF">H9894_03530</name>
</gene>
<comment type="subunit">
    <text evidence="2">Interacts with ribosomal protein uL14 (rplN).</text>
</comment>
<keyword evidence="2" id="KW-0810">Translation regulation</keyword>
<comment type="similarity">
    <text evidence="1 2">Belongs to the Iojap/RsfS family.</text>
</comment>
<evidence type="ECO:0000256" key="1">
    <source>
        <dbReference type="ARBA" id="ARBA00010574"/>
    </source>
</evidence>
<dbReference type="PANTHER" id="PTHR21043">
    <property type="entry name" value="IOJAP SUPERFAMILY ORTHOLOG"/>
    <property type="match status" value="1"/>
</dbReference>
<reference evidence="3" key="2">
    <citation type="submission" date="2021-04" db="EMBL/GenBank/DDBJ databases">
        <authorList>
            <person name="Gilroy R."/>
        </authorList>
    </citation>
    <scope>NUCLEOTIDE SEQUENCE</scope>
    <source>
        <strain evidence="3">ChiHecec2B26-446</strain>
    </source>
</reference>
<dbReference type="PANTHER" id="PTHR21043:SF0">
    <property type="entry name" value="MITOCHONDRIAL ASSEMBLY OF RIBOSOMAL LARGE SUBUNIT PROTEIN 1"/>
    <property type="match status" value="1"/>
</dbReference>
<dbReference type="InterPro" id="IPR043519">
    <property type="entry name" value="NT_sf"/>
</dbReference>
<accession>A0A9D1TPC9</accession>
<dbReference type="HAMAP" id="MF_01477">
    <property type="entry name" value="Iojap_RsfS"/>
    <property type="match status" value="1"/>
</dbReference>
<dbReference type="GO" id="GO:0042256">
    <property type="term" value="P:cytosolic ribosome assembly"/>
    <property type="evidence" value="ECO:0007669"/>
    <property type="project" value="UniProtKB-UniRule"/>
</dbReference>
<comment type="function">
    <text evidence="2">Functions as a ribosomal silencing factor. Interacts with ribosomal protein uL14 (rplN), blocking formation of intersubunit bridge B8. Prevents association of the 30S and 50S ribosomal subunits and the formation of functional ribosomes, thus repressing translation.</text>
</comment>
<dbReference type="SUPFAM" id="SSF81301">
    <property type="entry name" value="Nucleotidyltransferase"/>
    <property type="match status" value="1"/>
</dbReference>
<proteinExistence type="inferred from homology"/>
<dbReference type="GO" id="GO:0043023">
    <property type="term" value="F:ribosomal large subunit binding"/>
    <property type="evidence" value="ECO:0007669"/>
    <property type="project" value="TreeGrafter"/>
</dbReference>
<evidence type="ECO:0000313" key="3">
    <source>
        <dbReference type="EMBL" id="HIW00244.1"/>
    </source>
</evidence>
<dbReference type="AlphaFoldDB" id="A0A9D1TPC9"/>
<evidence type="ECO:0000256" key="2">
    <source>
        <dbReference type="HAMAP-Rule" id="MF_01477"/>
    </source>
</evidence>